<feature type="domain" description="LysM" evidence="4">
    <location>
        <begin position="98"/>
        <end position="145"/>
    </location>
</feature>
<evidence type="ECO:0000256" key="1">
    <source>
        <dbReference type="ARBA" id="ARBA00022669"/>
    </source>
</evidence>
<keyword evidence="2" id="KW-0843">Virulence</keyword>
<dbReference type="InterPro" id="IPR036779">
    <property type="entry name" value="LysM_dom_sf"/>
</dbReference>
<evidence type="ECO:0000256" key="3">
    <source>
        <dbReference type="ARBA" id="ARBA00044955"/>
    </source>
</evidence>
<evidence type="ECO:0000259" key="4">
    <source>
        <dbReference type="PROSITE" id="PS51782"/>
    </source>
</evidence>
<evidence type="ECO:0000256" key="2">
    <source>
        <dbReference type="ARBA" id="ARBA00023026"/>
    </source>
</evidence>
<dbReference type="Proteomes" id="UP000031186">
    <property type="component" value="Unassembled WGS sequence"/>
</dbReference>
<sequence length="344" mass="37827">MPHDPNTAADCKWWIDNDGSNKCEDIPDNWGIDMVDWLMWNPSLTLDCGNFLQDRSYCVEAKSVLPSSTPSTSSGGQEIAAAVSSCLQQDGLSKDCITYHKVQEGDTCQRIIDKYRTFTLDEFHRWNPAVGSACHSLVVDYLVCVGAPGKSPRPLKNNEHSPTQPGIPKSCNKYYKAERGDTCQGIVDKHAHLTLSDFYKWNPAITNGWSLLLLLHTVNRLHVASSAANDCVGLWQGYYYCVGITPAFEVKAFYSAGCKGNLHGQTTVASGTDGFCFDTNCQVASLDTSIVGDCPSGQVQISYWEKPGCTGKWFGYGYTSREQDDCVNRGTCTYDPEPSRGICA</sequence>
<dbReference type="CDD" id="cd00118">
    <property type="entry name" value="LysM"/>
    <property type="match status" value="2"/>
</dbReference>
<keyword evidence="1" id="KW-0147">Chitin-binding</keyword>
<dbReference type="HOGENOM" id="CLU_010591_0_0_1"/>
<dbReference type="PANTHER" id="PTHR34997:SF1">
    <property type="entry name" value="PEPTIDOGLYCAN-BINDING LYSIN DOMAIN"/>
    <property type="match status" value="1"/>
</dbReference>
<dbReference type="Pfam" id="PF01476">
    <property type="entry name" value="LysM"/>
    <property type="match status" value="1"/>
</dbReference>
<evidence type="ECO:0000313" key="5">
    <source>
        <dbReference type="EMBL" id="KID64046.1"/>
    </source>
</evidence>
<name>A0A0B4FDZ3_METAF</name>
<dbReference type="PANTHER" id="PTHR34997">
    <property type="entry name" value="AM15"/>
    <property type="match status" value="1"/>
</dbReference>
<accession>A0A0B4FDZ3</accession>
<dbReference type="InterPro" id="IPR052210">
    <property type="entry name" value="LysM1-like"/>
</dbReference>
<comment type="caution">
    <text evidence="5">The sequence shown here is derived from an EMBL/GenBank/DDBJ whole genome shotgun (WGS) entry which is preliminary data.</text>
</comment>
<reference evidence="5 6" key="1">
    <citation type="journal article" date="2014" name="Proc. Natl. Acad. Sci. U.S.A.">
        <title>Trajectory and genomic determinants of fungal-pathogen speciation and host adaptation.</title>
        <authorList>
            <person name="Hu X."/>
            <person name="Xiao G."/>
            <person name="Zheng P."/>
            <person name="Shang Y."/>
            <person name="Su Y."/>
            <person name="Zhang X."/>
            <person name="Liu X."/>
            <person name="Zhan S."/>
            <person name="St Leger R.J."/>
            <person name="Wang C."/>
        </authorList>
    </citation>
    <scope>NUCLEOTIDE SEQUENCE [LARGE SCALE GENOMIC DNA]</scope>
    <source>
        <strain evidence="5 6">ARSEF 549</strain>
    </source>
</reference>
<feature type="domain" description="LysM" evidence="4">
    <location>
        <begin position="173"/>
        <end position="220"/>
    </location>
</feature>
<protein>
    <submittedName>
        <fullName evidence="5">LysM domain-containing protein</fullName>
    </submittedName>
</protein>
<dbReference type="GO" id="GO:0008061">
    <property type="term" value="F:chitin binding"/>
    <property type="evidence" value="ECO:0007669"/>
    <property type="project" value="UniProtKB-KW"/>
</dbReference>
<dbReference type="Gene3D" id="3.10.350.10">
    <property type="entry name" value="LysM domain"/>
    <property type="match status" value="2"/>
</dbReference>
<dbReference type="PROSITE" id="PS51782">
    <property type="entry name" value="LYSM"/>
    <property type="match status" value="2"/>
</dbReference>
<gene>
    <name evidence="5" type="ORF">MAN_07217</name>
</gene>
<dbReference type="SUPFAM" id="SSF54106">
    <property type="entry name" value="LysM domain"/>
    <property type="match status" value="1"/>
</dbReference>
<keyword evidence="6" id="KW-1185">Reference proteome</keyword>
<dbReference type="EMBL" id="AZNF01000009">
    <property type="protein sequence ID" value="KID64046.1"/>
    <property type="molecule type" value="Genomic_DNA"/>
</dbReference>
<dbReference type="InterPro" id="IPR018392">
    <property type="entry name" value="LysM"/>
</dbReference>
<comment type="similarity">
    <text evidence="3">Belongs to the secreted LysM effector family.</text>
</comment>
<dbReference type="VEuPathDB" id="FungiDB:MAN_07217"/>
<organism evidence="5 6">
    <name type="scientific">Metarhizium anisopliae (strain ARSEF 549)</name>
    <dbReference type="NCBI Taxonomy" id="3151832"/>
    <lineage>
        <taxon>Eukaryota</taxon>
        <taxon>Fungi</taxon>
        <taxon>Dikarya</taxon>
        <taxon>Ascomycota</taxon>
        <taxon>Pezizomycotina</taxon>
        <taxon>Sordariomycetes</taxon>
        <taxon>Hypocreomycetidae</taxon>
        <taxon>Hypocreales</taxon>
        <taxon>Clavicipitaceae</taxon>
        <taxon>Metarhizium</taxon>
    </lineage>
</organism>
<dbReference type="AlphaFoldDB" id="A0A0B4FDZ3"/>
<feature type="non-terminal residue" evidence="5">
    <location>
        <position position="1"/>
    </location>
</feature>
<proteinExistence type="inferred from homology"/>
<evidence type="ECO:0000313" key="6">
    <source>
        <dbReference type="Proteomes" id="UP000031186"/>
    </source>
</evidence>